<evidence type="ECO:0000313" key="3">
    <source>
        <dbReference type="Proteomes" id="UP001492380"/>
    </source>
</evidence>
<protein>
    <recommendedName>
        <fullName evidence="4">F-box domain-containing protein</fullName>
    </recommendedName>
</protein>
<keyword evidence="3" id="KW-1185">Reference proteome</keyword>
<proteinExistence type="predicted"/>
<evidence type="ECO:0000256" key="1">
    <source>
        <dbReference type="SAM" id="MobiDB-lite"/>
    </source>
</evidence>
<evidence type="ECO:0000313" key="2">
    <source>
        <dbReference type="EMBL" id="KAK8237595.1"/>
    </source>
</evidence>
<dbReference type="EMBL" id="JBBWRZ010000004">
    <property type="protein sequence ID" value="KAK8237595.1"/>
    <property type="molecule type" value="Genomic_DNA"/>
</dbReference>
<organism evidence="2 3">
    <name type="scientific">Phyllosticta capitalensis</name>
    <dbReference type="NCBI Taxonomy" id="121624"/>
    <lineage>
        <taxon>Eukaryota</taxon>
        <taxon>Fungi</taxon>
        <taxon>Dikarya</taxon>
        <taxon>Ascomycota</taxon>
        <taxon>Pezizomycotina</taxon>
        <taxon>Dothideomycetes</taxon>
        <taxon>Dothideomycetes incertae sedis</taxon>
        <taxon>Botryosphaeriales</taxon>
        <taxon>Phyllostictaceae</taxon>
        <taxon>Phyllosticta</taxon>
    </lineage>
</organism>
<dbReference type="Proteomes" id="UP001492380">
    <property type="component" value="Unassembled WGS sequence"/>
</dbReference>
<comment type="caution">
    <text evidence="2">The sequence shown here is derived from an EMBL/GenBank/DDBJ whole genome shotgun (WGS) entry which is preliminary data.</text>
</comment>
<evidence type="ECO:0008006" key="4">
    <source>
        <dbReference type="Google" id="ProtNLM"/>
    </source>
</evidence>
<gene>
    <name evidence="2" type="ORF">HDK90DRAFT_464461</name>
</gene>
<accession>A0ABR1YRK1</accession>
<reference evidence="2 3" key="1">
    <citation type="submission" date="2024-04" db="EMBL/GenBank/DDBJ databases">
        <title>Phyllosticta paracitricarpa is synonymous to the EU quarantine fungus P. citricarpa based on phylogenomic analyses.</title>
        <authorList>
            <consortium name="Lawrence Berkeley National Laboratory"/>
            <person name="Van Ingen-Buijs V.A."/>
            <person name="Van Westerhoven A.C."/>
            <person name="Haridas S."/>
            <person name="Skiadas P."/>
            <person name="Martin F."/>
            <person name="Groenewald J.Z."/>
            <person name="Crous P.W."/>
            <person name="Seidl M.F."/>
        </authorList>
    </citation>
    <scope>NUCLEOTIDE SEQUENCE [LARGE SCALE GENOMIC DNA]</scope>
    <source>
        <strain evidence="2 3">CBS 123374</strain>
    </source>
</reference>
<sequence>MATTKSPNSISLLGDMPLSIFHMELTPHLADSSKVALSLACRAFHQHLGHTTLSFADHVERRQFLQTMLRAYPELMICHDCGRFHSKATTLERRNADEEWLELVDPCRENMRFRNYGPSVEFFHVQLVMDRHFFSPAHGIPLSALRLPRGSSLREPVSPADNFFNVAIAPRIVGGELVIKARFSIWREDNDTGALFGAAMKELERDVCPHLSFDAHSPLRHCPSEPPYIEPITLQRQLPELRGFDFAAPRAPLLVLGPVRGCEYCCTDYQTTIIRKGRGGGAGWQVEVVAWQCFGAGRSPEDPKWMALAEEWWFESARPAEVVLHEAGSVRRAYEECVAEEGDGNEGESVGDVLDDGMLGL</sequence>
<name>A0ABR1YRK1_9PEZI</name>
<feature type="region of interest" description="Disordered" evidence="1">
    <location>
        <begin position="341"/>
        <end position="361"/>
    </location>
</feature>